<reference evidence="1" key="1">
    <citation type="submission" date="2014-11" db="EMBL/GenBank/DDBJ databases">
        <authorList>
            <person name="Amaro Gonzalez C."/>
        </authorList>
    </citation>
    <scope>NUCLEOTIDE SEQUENCE</scope>
</reference>
<sequence>MRDSCQYPFKATCRYHAIVMLRGVSFT</sequence>
<accession>A0A0E9VF12</accession>
<proteinExistence type="predicted"/>
<name>A0A0E9VF12_ANGAN</name>
<organism evidence="1">
    <name type="scientific">Anguilla anguilla</name>
    <name type="common">European freshwater eel</name>
    <name type="synonym">Muraena anguilla</name>
    <dbReference type="NCBI Taxonomy" id="7936"/>
    <lineage>
        <taxon>Eukaryota</taxon>
        <taxon>Metazoa</taxon>
        <taxon>Chordata</taxon>
        <taxon>Craniata</taxon>
        <taxon>Vertebrata</taxon>
        <taxon>Euteleostomi</taxon>
        <taxon>Actinopterygii</taxon>
        <taxon>Neopterygii</taxon>
        <taxon>Teleostei</taxon>
        <taxon>Anguilliformes</taxon>
        <taxon>Anguillidae</taxon>
        <taxon>Anguilla</taxon>
    </lineage>
</organism>
<dbReference type="EMBL" id="GBXM01031981">
    <property type="protein sequence ID" value="JAH76596.1"/>
    <property type="molecule type" value="Transcribed_RNA"/>
</dbReference>
<evidence type="ECO:0000313" key="1">
    <source>
        <dbReference type="EMBL" id="JAH76596.1"/>
    </source>
</evidence>
<dbReference type="AlphaFoldDB" id="A0A0E9VF12"/>
<reference evidence="1" key="2">
    <citation type="journal article" date="2015" name="Fish Shellfish Immunol.">
        <title>Early steps in the European eel (Anguilla anguilla)-Vibrio vulnificus interaction in the gills: Role of the RtxA13 toxin.</title>
        <authorList>
            <person name="Callol A."/>
            <person name="Pajuelo D."/>
            <person name="Ebbesson L."/>
            <person name="Teles M."/>
            <person name="MacKenzie S."/>
            <person name="Amaro C."/>
        </authorList>
    </citation>
    <scope>NUCLEOTIDE SEQUENCE</scope>
</reference>
<protein>
    <submittedName>
        <fullName evidence="1">Uncharacterized protein</fullName>
    </submittedName>
</protein>